<keyword evidence="4 5" id="KW-0694">RNA-binding</keyword>
<dbReference type="Gene3D" id="1.10.8.100">
    <property type="entry name" value="Ribosomal RNA adenine dimethylase-like, domain 2"/>
    <property type="match status" value="1"/>
</dbReference>
<dbReference type="AlphaFoldDB" id="A0A2M6WUW1"/>
<evidence type="ECO:0000256" key="2">
    <source>
        <dbReference type="ARBA" id="ARBA00022679"/>
    </source>
</evidence>
<feature type="binding site" evidence="5">
    <location>
        <position position="8"/>
    </location>
    <ligand>
        <name>S-adenosyl-L-methionine</name>
        <dbReference type="ChEBI" id="CHEBI:59789"/>
    </ligand>
</feature>
<dbReference type="Pfam" id="PF00398">
    <property type="entry name" value="RrnaAD"/>
    <property type="match status" value="1"/>
</dbReference>
<comment type="similarity">
    <text evidence="5">Belongs to the class I-like SAM-binding methyltransferase superfamily. rRNA adenine N(6)-methyltransferase family.</text>
</comment>
<reference evidence="8" key="1">
    <citation type="submission" date="2017-09" db="EMBL/GenBank/DDBJ databases">
        <title>Depth-based differentiation of microbial function through sediment-hosted aquifers and enrichment of novel symbionts in the deep terrestrial subsurface.</title>
        <authorList>
            <person name="Probst A.J."/>
            <person name="Ladd B."/>
            <person name="Jarett J.K."/>
            <person name="Geller-Mcgrath D.E."/>
            <person name="Sieber C.M.K."/>
            <person name="Emerson J.B."/>
            <person name="Anantharaman K."/>
            <person name="Thomas B.C."/>
            <person name="Malmstrom R."/>
            <person name="Stieglmeier M."/>
            <person name="Klingl A."/>
            <person name="Woyke T."/>
            <person name="Ryan C.M."/>
            <person name="Banfield J.F."/>
        </authorList>
    </citation>
    <scope>NUCLEOTIDE SEQUENCE [LARGE SCALE GENOMIC DNA]</scope>
</reference>
<dbReference type="CDD" id="cd02440">
    <property type="entry name" value="AdoMet_MTases"/>
    <property type="match status" value="1"/>
</dbReference>
<name>A0A2M6WUW1_9BACT</name>
<feature type="binding site" evidence="5">
    <location>
        <position position="35"/>
    </location>
    <ligand>
        <name>S-adenosyl-L-methionine</name>
        <dbReference type="ChEBI" id="CHEBI:59789"/>
    </ligand>
</feature>
<dbReference type="InterPro" id="IPR023165">
    <property type="entry name" value="rRNA_Ade_diMease-like_C"/>
</dbReference>
<evidence type="ECO:0000313" key="8">
    <source>
        <dbReference type="Proteomes" id="UP000230481"/>
    </source>
</evidence>
<evidence type="ECO:0000256" key="3">
    <source>
        <dbReference type="ARBA" id="ARBA00022691"/>
    </source>
</evidence>
<dbReference type="SUPFAM" id="SSF53335">
    <property type="entry name" value="S-adenosyl-L-methionine-dependent methyltransferases"/>
    <property type="match status" value="1"/>
</dbReference>
<gene>
    <name evidence="7" type="ORF">COT82_02280</name>
</gene>
<evidence type="ECO:0000256" key="4">
    <source>
        <dbReference type="ARBA" id="ARBA00022884"/>
    </source>
</evidence>
<dbReference type="PANTHER" id="PTHR11727:SF7">
    <property type="entry name" value="DIMETHYLADENOSINE TRANSFERASE-RELATED"/>
    <property type="match status" value="1"/>
</dbReference>
<dbReference type="SMART" id="SM00650">
    <property type="entry name" value="rADc"/>
    <property type="match status" value="1"/>
</dbReference>
<evidence type="ECO:0000256" key="5">
    <source>
        <dbReference type="PROSITE-ProRule" id="PRU01026"/>
    </source>
</evidence>
<keyword evidence="3 5" id="KW-0949">S-adenosyl-L-methionine</keyword>
<sequence length="287" mass="33152">MGLSDSQNYINNQQLVNKLLKFVDFESTKTILEIGPGKGIITDVLIKQNKKIIAIEADSKLFSELQKKYANTTNLSLIKADFLKYTTPNEPFTVVSNIPFNITANIIKKITNEQSKLYVAYLIMQKDAVIKFIGAPHAHSPVLSHILNINFEIKLLMDIDKLNYSPRPKFNTAFVSIKKREKPVFDKQKSEQFKDFLVYIFERRKPLIKEALKSVMSNLQVKIILDNLHIPENKEIKKILFTDWVSIFETFASHAPEKSKIKIYGSYKKLLVEQSQLQKINRTRKDT</sequence>
<dbReference type="InterPro" id="IPR020598">
    <property type="entry name" value="rRNA_Ade_methylase_Trfase_N"/>
</dbReference>
<keyword evidence="1 5" id="KW-0489">Methyltransferase</keyword>
<dbReference type="Gene3D" id="3.40.50.150">
    <property type="entry name" value="Vaccinia Virus protein VP39"/>
    <property type="match status" value="1"/>
</dbReference>
<evidence type="ECO:0000313" key="7">
    <source>
        <dbReference type="EMBL" id="PIT96599.1"/>
    </source>
</evidence>
<protein>
    <recommendedName>
        <fullName evidence="6">Ribosomal RNA adenine methylase transferase N-terminal domain-containing protein</fullName>
    </recommendedName>
</protein>
<dbReference type="GO" id="GO:0003723">
    <property type="term" value="F:RNA binding"/>
    <property type="evidence" value="ECO:0007669"/>
    <property type="project" value="UniProtKB-UniRule"/>
</dbReference>
<dbReference type="PROSITE" id="PS01131">
    <property type="entry name" value="RRNA_A_DIMETH"/>
    <property type="match status" value="1"/>
</dbReference>
<feature type="binding site" evidence="5">
    <location>
        <position position="97"/>
    </location>
    <ligand>
        <name>S-adenosyl-L-methionine</name>
        <dbReference type="ChEBI" id="CHEBI:59789"/>
    </ligand>
</feature>
<feature type="binding site" evidence="5">
    <location>
        <position position="10"/>
    </location>
    <ligand>
        <name>S-adenosyl-L-methionine</name>
        <dbReference type="ChEBI" id="CHEBI:59789"/>
    </ligand>
</feature>
<dbReference type="InterPro" id="IPR020596">
    <property type="entry name" value="rRNA_Ade_Mease_Trfase_CS"/>
</dbReference>
<feature type="binding site" evidence="5">
    <location>
        <position position="56"/>
    </location>
    <ligand>
        <name>S-adenosyl-L-methionine</name>
        <dbReference type="ChEBI" id="CHEBI:59789"/>
    </ligand>
</feature>
<dbReference type="InterPro" id="IPR029063">
    <property type="entry name" value="SAM-dependent_MTases_sf"/>
</dbReference>
<dbReference type="PANTHER" id="PTHR11727">
    <property type="entry name" value="DIMETHYLADENOSINE TRANSFERASE"/>
    <property type="match status" value="1"/>
</dbReference>
<dbReference type="EMBL" id="PFAA01000042">
    <property type="protein sequence ID" value="PIT96599.1"/>
    <property type="molecule type" value="Genomic_DNA"/>
</dbReference>
<dbReference type="GO" id="GO:0005829">
    <property type="term" value="C:cytosol"/>
    <property type="evidence" value="ECO:0007669"/>
    <property type="project" value="TreeGrafter"/>
</dbReference>
<keyword evidence="2 5" id="KW-0808">Transferase</keyword>
<dbReference type="GO" id="GO:0000179">
    <property type="term" value="F:rRNA (adenine-N6,N6-)-dimethyltransferase activity"/>
    <property type="evidence" value="ECO:0007669"/>
    <property type="project" value="UniProtKB-UniRule"/>
</dbReference>
<organism evidence="7 8">
    <name type="scientific">Candidatus Campbellbacteria bacterium CG10_big_fil_rev_8_21_14_0_10_35_52</name>
    <dbReference type="NCBI Taxonomy" id="1974527"/>
    <lineage>
        <taxon>Bacteria</taxon>
        <taxon>Candidatus Campbelliibacteriota</taxon>
    </lineage>
</organism>
<evidence type="ECO:0000256" key="1">
    <source>
        <dbReference type="ARBA" id="ARBA00022603"/>
    </source>
</evidence>
<dbReference type="PROSITE" id="PS51689">
    <property type="entry name" value="SAM_RNA_A_N6_MT"/>
    <property type="match status" value="1"/>
</dbReference>
<evidence type="ECO:0000259" key="6">
    <source>
        <dbReference type="SMART" id="SM00650"/>
    </source>
</evidence>
<dbReference type="InterPro" id="IPR001737">
    <property type="entry name" value="KsgA/Erm"/>
</dbReference>
<dbReference type="Proteomes" id="UP000230481">
    <property type="component" value="Unassembled WGS sequence"/>
</dbReference>
<accession>A0A2M6WUW1</accession>
<proteinExistence type="inferred from homology"/>
<feature type="binding site" evidence="5">
    <location>
        <position position="81"/>
    </location>
    <ligand>
        <name>S-adenosyl-L-methionine</name>
        <dbReference type="ChEBI" id="CHEBI:59789"/>
    </ligand>
</feature>
<feature type="domain" description="Ribosomal RNA adenine methylase transferase N-terminal" evidence="6">
    <location>
        <begin position="15"/>
        <end position="181"/>
    </location>
</feature>
<comment type="caution">
    <text evidence="7">The sequence shown here is derived from an EMBL/GenBank/DDBJ whole genome shotgun (WGS) entry which is preliminary data.</text>
</comment>